<dbReference type="Proteomes" id="UP001147653">
    <property type="component" value="Unassembled WGS sequence"/>
</dbReference>
<evidence type="ECO:0000259" key="2">
    <source>
        <dbReference type="PROSITE" id="PS50850"/>
    </source>
</evidence>
<proteinExistence type="predicted"/>
<dbReference type="GO" id="GO:0022857">
    <property type="term" value="F:transmembrane transporter activity"/>
    <property type="evidence" value="ECO:0007669"/>
    <property type="project" value="InterPro"/>
</dbReference>
<organism evidence="3 4">
    <name type="scientific">Solirubrobacter phytolaccae</name>
    <dbReference type="NCBI Taxonomy" id="1404360"/>
    <lineage>
        <taxon>Bacteria</taxon>
        <taxon>Bacillati</taxon>
        <taxon>Actinomycetota</taxon>
        <taxon>Thermoleophilia</taxon>
        <taxon>Solirubrobacterales</taxon>
        <taxon>Solirubrobacteraceae</taxon>
        <taxon>Solirubrobacter</taxon>
    </lineage>
</organism>
<keyword evidence="1" id="KW-0472">Membrane</keyword>
<keyword evidence="1" id="KW-1133">Transmembrane helix</keyword>
<dbReference type="RefSeq" id="WP_270026719.1">
    <property type="nucleotide sequence ID" value="NZ_JAPDDP010000034.1"/>
</dbReference>
<dbReference type="EMBL" id="JAPDDP010000034">
    <property type="protein sequence ID" value="MDA0182354.1"/>
    <property type="molecule type" value="Genomic_DNA"/>
</dbReference>
<sequence length="98" mass="9151">MTGRIAAGVAAGAIAVAGLFVAILGIFVGADAADPADPASTGEAVALGLGFGLVLGAAVAGVVGCGGYALNGRLPGWRWLLAVPVGLAIVIAVLAAAG</sequence>
<reference evidence="3" key="1">
    <citation type="submission" date="2022-10" db="EMBL/GenBank/DDBJ databases">
        <title>The WGS of Solirubrobacter phytolaccae KCTC 29190.</title>
        <authorList>
            <person name="Jiang Z."/>
        </authorList>
    </citation>
    <scope>NUCLEOTIDE SEQUENCE</scope>
    <source>
        <strain evidence="3">KCTC 29190</strain>
    </source>
</reference>
<keyword evidence="4" id="KW-1185">Reference proteome</keyword>
<evidence type="ECO:0000313" key="3">
    <source>
        <dbReference type="EMBL" id="MDA0182354.1"/>
    </source>
</evidence>
<dbReference type="AlphaFoldDB" id="A0A9X3NA53"/>
<dbReference type="PROSITE" id="PS50850">
    <property type="entry name" value="MFS"/>
    <property type="match status" value="1"/>
</dbReference>
<evidence type="ECO:0000313" key="4">
    <source>
        <dbReference type="Proteomes" id="UP001147653"/>
    </source>
</evidence>
<name>A0A9X3NA53_9ACTN</name>
<protein>
    <recommendedName>
        <fullName evidence="2">Major facilitator superfamily (MFS) profile domain-containing protein</fullName>
    </recommendedName>
</protein>
<comment type="caution">
    <text evidence="3">The sequence shown here is derived from an EMBL/GenBank/DDBJ whole genome shotgun (WGS) entry which is preliminary data.</text>
</comment>
<keyword evidence="1" id="KW-0812">Transmembrane</keyword>
<evidence type="ECO:0000256" key="1">
    <source>
        <dbReference type="SAM" id="Phobius"/>
    </source>
</evidence>
<feature type="transmembrane region" description="Helical" evidence="1">
    <location>
        <begin position="7"/>
        <end position="28"/>
    </location>
</feature>
<gene>
    <name evidence="3" type="ORF">OJ997_18750</name>
</gene>
<feature type="domain" description="Major facilitator superfamily (MFS) profile" evidence="2">
    <location>
        <begin position="1"/>
        <end position="98"/>
    </location>
</feature>
<feature type="transmembrane region" description="Helical" evidence="1">
    <location>
        <begin position="48"/>
        <end position="70"/>
    </location>
</feature>
<feature type="transmembrane region" description="Helical" evidence="1">
    <location>
        <begin position="77"/>
        <end position="97"/>
    </location>
</feature>
<dbReference type="InterPro" id="IPR020846">
    <property type="entry name" value="MFS_dom"/>
</dbReference>
<accession>A0A9X3NA53</accession>